<dbReference type="SMART" id="SM00181">
    <property type="entry name" value="EGF"/>
    <property type="match status" value="2"/>
</dbReference>
<dbReference type="AlphaFoldDB" id="A0A9Q1BHW9"/>
<dbReference type="PANTHER" id="PTHR45842">
    <property type="entry name" value="SYNAPTIC ADHESION-LIKE MOLECULE SALM"/>
    <property type="match status" value="1"/>
</dbReference>
<evidence type="ECO:0000256" key="2">
    <source>
        <dbReference type="ARBA" id="ARBA00023157"/>
    </source>
</evidence>
<evidence type="ECO:0000256" key="4">
    <source>
        <dbReference type="ARBA" id="ARBA00023319"/>
    </source>
</evidence>
<evidence type="ECO:0000259" key="7">
    <source>
        <dbReference type="PROSITE" id="PS50026"/>
    </source>
</evidence>
<evidence type="ECO:0000256" key="6">
    <source>
        <dbReference type="SAM" id="SignalP"/>
    </source>
</evidence>
<dbReference type="Proteomes" id="UP001152320">
    <property type="component" value="Chromosome 17"/>
</dbReference>
<sequence>MDLFKIILFIGSLVLVQASQEGCADGSTETLIADSWLSGCMGAWSGHIYNASHLCASGWRVCSWEDNRMLKKLKWEKASNVEGCFAYNAAQDSGGCGPCANHIDQDDMAGVGKDCPHLVEGERSCIGQGVISSSCCEDSRSNQACSYHDGITGVLCCRIPDKPPVIAQRFPTKETVKVGQNWTMNCPVVGNPHPAVDWLKDGRIIHESDRIMIHRETLRIQNVVAYDAGVYTCLAANTAGYAQEDITLSVSRQETKADIGCMDGSIDGLGHLRDVVACNGPWKGHVSRGKVHCSPGWRVCSNEDWTLLKRISWFDATGINGCYAYDAAVNGGKCSSCKEGSNHSMGGIGRHCSKRRKRQSSCLAQGRIDVYSPLSEGGQPSCDYQQGLISGVLCCKISAHKQRLPMRRKPGSKGKKVKCVQPCLNNGVCVGRNRCECPQGYKGASCQIPICDPPCNPGSYCLEPGVCACERGREAKCALREEDVAISLAKLERKCLRHCRNGGQCFQGHCFCPANTKGRFCQRVL</sequence>
<gene>
    <name evidence="9" type="ORF">HOLleu_33096</name>
</gene>
<dbReference type="PROSITE" id="PS00022">
    <property type="entry name" value="EGF_1"/>
    <property type="match status" value="2"/>
</dbReference>
<evidence type="ECO:0000256" key="1">
    <source>
        <dbReference type="ARBA" id="ARBA00022729"/>
    </source>
</evidence>
<feature type="disulfide bond" evidence="5">
    <location>
        <begin position="437"/>
        <end position="446"/>
    </location>
</feature>
<dbReference type="PROSITE" id="PS50835">
    <property type="entry name" value="IG_LIKE"/>
    <property type="match status" value="1"/>
</dbReference>
<dbReference type="OrthoDB" id="10045365at2759"/>
<comment type="caution">
    <text evidence="5">Lacks conserved residue(s) required for the propagation of feature annotation.</text>
</comment>
<dbReference type="FunFam" id="2.60.40.10:FF:000032">
    <property type="entry name" value="palladin isoform X1"/>
    <property type="match status" value="1"/>
</dbReference>
<dbReference type="InterPro" id="IPR007110">
    <property type="entry name" value="Ig-like_dom"/>
</dbReference>
<dbReference type="EMBL" id="JAIZAY010000017">
    <property type="protein sequence ID" value="KAJ8025517.1"/>
    <property type="molecule type" value="Genomic_DNA"/>
</dbReference>
<dbReference type="SMART" id="SM00409">
    <property type="entry name" value="IG"/>
    <property type="match status" value="1"/>
</dbReference>
<feature type="domain" description="EGF-like" evidence="7">
    <location>
        <begin position="415"/>
        <end position="447"/>
    </location>
</feature>
<evidence type="ECO:0000313" key="9">
    <source>
        <dbReference type="EMBL" id="KAJ8025517.1"/>
    </source>
</evidence>
<dbReference type="InterPro" id="IPR000742">
    <property type="entry name" value="EGF"/>
</dbReference>
<keyword evidence="9" id="KW-0675">Receptor</keyword>
<dbReference type="InterPro" id="IPR003598">
    <property type="entry name" value="Ig_sub2"/>
</dbReference>
<evidence type="ECO:0000256" key="5">
    <source>
        <dbReference type="PROSITE-ProRule" id="PRU00076"/>
    </source>
</evidence>
<dbReference type="Pfam" id="PF07679">
    <property type="entry name" value="I-set"/>
    <property type="match status" value="1"/>
</dbReference>
<dbReference type="SMART" id="SM00408">
    <property type="entry name" value="IGc2"/>
    <property type="match status" value="1"/>
</dbReference>
<evidence type="ECO:0000313" key="10">
    <source>
        <dbReference type="Proteomes" id="UP001152320"/>
    </source>
</evidence>
<dbReference type="InterPro" id="IPR050467">
    <property type="entry name" value="LRFN"/>
</dbReference>
<keyword evidence="5" id="KW-0245">EGF-like domain</keyword>
<dbReference type="PROSITE" id="PS50026">
    <property type="entry name" value="EGF_3"/>
    <property type="match status" value="1"/>
</dbReference>
<feature type="chain" id="PRO_5040460891" evidence="6">
    <location>
        <begin position="19"/>
        <end position="525"/>
    </location>
</feature>
<organism evidence="9 10">
    <name type="scientific">Holothuria leucospilota</name>
    <name type="common">Black long sea cucumber</name>
    <name type="synonym">Mertensiothuria leucospilota</name>
    <dbReference type="NCBI Taxonomy" id="206669"/>
    <lineage>
        <taxon>Eukaryota</taxon>
        <taxon>Metazoa</taxon>
        <taxon>Echinodermata</taxon>
        <taxon>Eleutherozoa</taxon>
        <taxon>Echinozoa</taxon>
        <taxon>Holothuroidea</taxon>
        <taxon>Aspidochirotacea</taxon>
        <taxon>Aspidochirotida</taxon>
        <taxon>Holothuriidae</taxon>
        <taxon>Holothuria</taxon>
    </lineage>
</organism>
<dbReference type="Gene3D" id="2.60.40.10">
    <property type="entry name" value="Immunoglobulins"/>
    <property type="match status" value="1"/>
</dbReference>
<dbReference type="InterPro" id="IPR013783">
    <property type="entry name" value="Ig-like_fold"/>
</dbReference>
<dbReference type="InterPro" id="IPR003599">
    <property type="entry name" value="Ig_sub"/>
</dbReference>
<accession>A0A9Q1BHW9</accession>
<keyword evidence="10" id="KW-1185">Reference proteome</keyword>
<dbReference type="InterPro" id="IPR013098">
    <property type="entry name" value="Ig_I-set"/>
</dbReference>
<dbReference type="InterPro" id="IPR036179">
    <property type="entry name" value="Ig-like_dom_sf"/>
</dbReference>
<dbReference type="PANTHER" id="PTHR45842:SF12">
    <property type="entry name" value="KEKKON 5, ISOFORM A"/>
    <property type="match status" value="1"/>
</dbReference>
<comment type="caution">
    <text evidence="9">The sequence shown here is derived from an EMBL/GenBank/DDBJ whole genome shotgun (WGS) entry which is preliminary data.</text>
</comment>
<evidence type="ECO:0000256" key="3">
    <source>
        <dbReference type="ARBA" id="ARBA00023180"/>
    </source>
</evidence>
<keyword evidence="2 5" id="KW-1015">Disulfide bond</keyword>
<feature type="domain" description="Ig-like" evidence="8">
    <location>
        <begin position="163"/>
        <end position="249"/>
    </location>
</feature>
<name>A0A9Q1BHW9_HOLLE</name>
<keyword evidence="4" id="KW-0393">Immunoglobulin domain</keyword>
<protein>
    <submittedName>
        <fullName evidence="9">Vascular endothelial growth factor receptor 3</fullName>
    </submittedName>
</protein>
<proteinExistence type="predicted"/>
<feature type="signal peptide" evidence="6">
    <location>
        <begin position="1"/>
        <end position="18"/>
    </location>
</feature>
<dbReference type="SUPFAM" id="SSF48726">
    <property type="entry name" value="Immunoglobulin"/>
    <property type="match status" value="1"/>
</dbReference>
<feature type="disulfide bond" evidence="5">
    <location>
        <begin position="419"/>
        <end position="429"/>
    </location>
</feature>
<keyword evidence="1 6" id="KW-0732">Signal</keyword>
<reference evidence="9" key="1">
    <citation type="submission" date="2021-10" db="EMBL/GenBank/DDBJ databases">
        <title>Tropical sea cucumber genome reveals ecological adaptation and Cuvierian tubules defense mechanism.</title>
        <authorList>
            <person name="Chen T."/>
        </authorList>
    </citation>
    <scope>NUCLEOTIDE SEQUENCE</scope>
    <source>
        <strain evidence="9">Nanhai2018</strain>
        <tissue evidence="9">Muscle</tissue>
    </source>
</reference>
<dbReference type="CDD" id="cd00054">
    <property type="entry name" value="EGF_CA"/>
    <property type="match status" value="1"/>
</dbReference>
<dbReference type="Gene3D" id="2.10.25.10">
    <property type="entry name" value="Laminin"/>
    <property type="match status" value="1"/>
</dbReference>
<dbReference type="PROSITE" id="PS01186">
    <property type="entry name" value="EGF_2"/>
    <property type="match status" value="1"/>
</dbReference>
<evidence type="ECO:0000259" key="8">
    <source>
        <dbReference type="PROSITE" id="PS50835"/>
    </source>
</evidence>
<keyword evidence="3" id="KW-0325">Glycoprotein</keyword>